<evidence type="ECO:0000256" key="1">
    <source>
        <dbReference type="SAM" id="SignalP"/>
    </source>
</evidence>
<accession>A0ABV9QZS1</accession>
<keyword evidence="1" id="KW-0732">Signal</keyword>
<organism evidence="2 3">
    <name type="scientific">Dokdonella ginsengisoli</name>
    <dbReference type="NCBI Taxonomy" id="363846"/>
    <lineage>
        <taxon>Bacteria</taxon>
        <taxon>Pseudomonadati</taxon>
        <taxon>Pseudomonadota</taxon>
        <taxon>Gammaproteobacteria</taxon>
        <taxon>Lysobacterales</taxon>
        <taxon>Rhodanobacteraceae</taxon>
        <taxon>Dokdonella</taxon>
    </lineage>
</organism>
<dbReference type="Proteomes" id="UP001595886">
    <property type="component" value="Unassembled WGS sequence"/>
</dbReference>
<evidence type="ECO:0000313" key="2">
    <source>
        <dbReference type="EMBL" id="MFC4821919.1"/>
    </source>
</evidence>
<name>A0ABV9QZS1_9GAMM</name>
<feature type="chain" id="PRO_5045574136" description="Secreted protein" evidence="1">
    <location>
        <begin position="28"/>
        <end position="154"/>
    </location>
</feature>
<keyword evidence="3" id="KW-1185">Reference proteome</keyword>
<feature type="signal peptide" evidence="1">
    <location>
        <begin position="1"/>
        <end position="27"/>
    </location>
</feature>
<sequence>MRRIRPGRYAALALLAALAQTATGVHAESDAQVYENAIERTARLCPGHSVERSTPGVKAIQVGALRVLAKRDVTLCPDRRLDAATPVVWYGRASAYAWNPEATGAVAVLATRVDAMTRKEDFPVETLVWNADGSEAKGVTVPTLELRPRPAAAY</sequence>
<evidence type="ECO:0008006" key="4">
    <source>
        <dbReference type="Google" id="ProtNLM"/>
    </source>
</evidence>
<protein>
    <recommendedName>
        <fullName evidence="4">Secreted protein</fullName>
    </recommendedName>
</protein>
<evidence type="ECO:0000313" key="3">
    <source>
        <dbReference type="Proteomes" id="UP001595886"/>
    </source>
</evidence>
<dbReference type="EMBL" id="JBHSHD010000010">
    <property type="protein sequence ID" value="MFC4821919.1"/>
    <property type="molecule type" value="Genomic_DNA"/>
</dbReference>
<reference evidence="3" key="1">
    <citation type="journal article" date="2019" name="Int. J. Syst. Evol. Microbiol.">
        <title>The Global Catalogue of Microorganisms (GCM) 10K type strain sequencing project: providing services to taxonomists for standard genome sequencing and annotation.</title>
        <authorList>
            <consortium name="The Broad Institute Genomics Platform"/>
            <consortium name="The Broad Institute Genome Sequencing Center for Infectious Disease"/>
            <person name="Wu L."/>
            <person name="Ma J."/>
        </authorList>
    </citation>
    <scope>NUCLEOTIDE SEQUENCE [LARGE SCALE GENOMIC DNA]</scope>
    <source>
        <strain evidence="3">CCUG 30340</strain>
    </source>
</reference>
<gene>
    <name evidence="2" type="ORF">ACFO6Q_16465</name>
</gene>
<dbReference type="RefSeq" id="WP_380022180.1">
    <property type="nucleotide sequence ID" value="NZ_JBHSHD010000010.1"/>
</dbReference>
<comment type="caution">
    <text evidence="2">The sequence shown here is derived from an EMBL/GenBank/DDBJ whole genome shotgun (WGS) entry which is preliminary data.</text>
</comment>
<proteinExistence type="predicted"/>